<dbReference type="GO" id="GO:0016020">
    <property type="term" value="C:membrane"/>
    <property type="evidence" value="ECO:0007669"/>
    <property type="project" value="UniProtKB-SubCell"/>
</dbReference>
<dbReference type="InterPro" id="IPR003825">
    <property type="entry name" value="Colicin-V_CvpA"/>
</dbReference>
<dbReference type="EMBL" id="CP067089">
    <property type="protein sequence ID" value="QQO08231.1"/>
    <property type="molecule type" value="Genomic_DNA"/>
</dbReference>
<feature type="transmembrane region" description="Helical" evidence="5">
    <location>
        <begin position="30"/>
        <end position="48"/>
    </location>
</feature>
<evidence type="ECO:0000313" key="6">
    <source>
        <dbReference type="EMBL" id="QQO08231.1"/>
    </source>
</evidence>
<name>A0A7T7XL03_9SPIR</name>
<evidence type="ECO:0000256" key="1">
    <source>
        <dbReference type="ARBA" id="ARBA00004141"/>
    </source>
</evidence>
<dbReference type="RefSeq" id="WP_215625537.1">
    <property type="nucleotide sequence ID" value="NZ_CP067089.2"/>
</dbReference>
<dbReference type="PANTHER" id="PTHR36926">
    <property type="entry name" value="COLICIN V PRODUCTION PROTEIN"/>
    <property type="match status" value="1"/>
</dbReference>
<organism evidence="6 7">
    <name type="scientific">Breznakiella homolactica</name>
    <dbReference type="NCBI Taxonomy" id="2798577"/>
    <lineage>
        <taxon>Bacteria</taxon>
        <taxon>Pseudomonadati</taxon>
        <taxon>Spirochaetota</taxon>
        <taxon>Spirochaetia</taxon>
        <taxon>Spirochaetales</taxon>
        <taxon>Breznakiellaceae</taxon>
        <taxon>Breznakiella</taxon>
    </lineage>
</organism>
<gene>
    <name evidence="6" type="ORF">JFL75_15000</name>
</gene>
<sequence>MSITVIDIIFAALILILIIRCALKGFVEEFMSMASVVLGILAAVFFYKNGGQFIRSKFGMEIQVIPELIAFIALFLIVFIVVKFVEYLLRDIVNRINLTGIDRILGVVFGLLEGVVLVSLVLLIISIQPLFDPLPLLEHSFFARLLLPLIGVVQRSVFTVLAAV</sequence>
<dbReference type="Proteomes" id="UP000595917">
    <property type="component" value="Chromosome"/>
</dbReference>
<evidence type="ECO:0000313" key="7">
    <source>
        <dbReference type="Proteomes" id="UP000595917"/>
    </source>
</evidence>
<protein>
    <submittedName>
        <fullName evidence="6">CvpA family protein</fullName>
    </submittedName>
</protein>
<comment type="subcellular location">
    <subcellularLocation>
        <location evidence="1">Membrane</location>
        <topology evidence="1">Multi-pass membrane protein</topology>
    </subcellularLocation>
</comment>
<evidence type="ECO:0000256" key="3">
    <source>
        <dbReference type="ARBA" id="ARBA00022989"/>
    </source>
</evidence>
<feature type="transmembrane region" description="Helical" evidence="5">
    <location>
        <begin position="68"/>
        <end position="89"/>
    </location>
</feature>
<keyword evidence="2 5" id="KW-0812">Transmembrane</keyword>
<keyword evidence="4 5" id="KW-0472">Membrane</keyword>
<evidence type="ECO:0000256" key="4">
    <source>
        <dbReference type="ARBA" id="ARBA00023136"/>
    </source>
</evidence>
<dbReference type="PANTHER" id="PTHR36926:SF1">
    <property type="entry name" value="COLICIN V PRODUCTION PROTEIN"/>
    <property type="match status" value="1"/>
</dbReference>
<feature type="transmembrane region" description="Helical" evidence="5">
    <location>
        <begin position="101"/>
        <end position="125"/>
    </location>
</feature>
<feature type="transmembrane region" description="Helical" evidence="5">
    <location>
        <begin position="6"/>
        <end position="23"/>
    </location>
</feature>
<evidence type="ECO:0000256" key="2">
    <source>
        <dbReference type="ARBA" id="ARBA00022692"/>
    </source>
</evidence>
<dbReference type="InterPro" id="IPR052719">
    <property type="entry name" value="CvpA-like"/>
</dbReference>
<accession>A0A7T7XL03</accession>
<feature type="transmembrane region" description="Helical" evidence="5">
    <location>
        <begin position="145"/>
        <end position="163"/>
    </location>
</feature>
<evidence type="ECO:0000256" key="5">
    <source>
        <dbReference type="SAM" id="Phobius"/>
    </source>
</evidence>
<dbReference type="GO" id="GO:0009403">
    <property type="term" value="P:toxin biosynthetic process"/>
    <property type="evidence" value="ECO:0007669"/>
    <property type="project" value="InterPro"/>
</dbReference>
<dbReference type="AlphaFoldDB" id="A0A7T7XL03"/>
<proteinExistence type="predicted"/>
<keyword evidence="3 5" id="KW-1133">Transmembrane helix</keyword>
<reference evidence="6" key="1">
    <citation type="submission" date="2021-01" db="EMBL/GenBank/DDBJ databases">
        <title>Description of Breznakiella homolactica.</title>
        <authorList>
            <person name="Song Y."/>
            <person name="Brune A."/>
        </authorList>
    </citation>
    <scope>NUCLEOTIDE SEQUENCE</scope>
    <source>
        <strain evidence="6">RmG30</strain>
    </source>
</reference>
<dbReference type="Pfam" id="PF02674">
    <property type="entry name" value="Colicin_V"/>
    <property type="match status" value="1"/>
</dbReference>
<dbReference type="KEGG" id="bhc:JFL75_15000"/>
<keyword evidence="7" id="KW-1185">Reference proteome</keyword>